<keyword evidence="4" id="KW-1185">Reference proteome</keyword>
<dbReference type="OrthoDB" id="684036at2759"/>
<reference evidence="2 3" key="1">
    <citation type="journal article" date="2010" name="Nature">
        <title>Genome sequencing and analysis of the model grass Brachypodium distachyon.</title>
        <authorList>
            <consortium name="International Brachypodium Initiative"/>
        </authorList>
    </citation>
    <scope>NUCLEOTIDE SEQUENCE [LARGE SCALE GENOMIC DNA]</scope>
    <source>
        <strain evidence="2 3">Bd21</strain>
    </source>
</reference>
<sequence length="81" mass="9496">METVSHLLLLCVTARQVWMSLLADLGHADWVPVADSRLRDWWSSLPLPRRARKDLRTAIILVFWTIWRHRNDVVFNGGQMT</sequence>
<dbReference type="EnsemblPlants" id="KQK15616">
    <property type="protein sequence ID" value="KQK15616"/>
    <property type="gene ID" value="BRADI_1g23975v3"/>
</dbReference>
<feature type="chain" id="PRO_5035999600" description="Reverse transcriptase zinc-binding domain-containing protein" evidence="1">
    <location>
        <begin position="29"/>
        <end position="81"/>
    </location>
</feature>
<reference evidence="3" key="3">
    <citation type="submission" date="2018-08" db="UniProtKB">
        <authorList>
            <consortium name="EnsemblPlants"/>
        </authorList>
    </citation>
    <scope>IDENTIFICATION</scope>
    <source>
        <strain evidence="3">cv. Bd21</strain>
    </source>
</reference>
<proteinExistence type="predicted"/>
<evidence type="ECO:0000313" key="3">
    <source>
        <dbReference type="EnsemblPlants" id="KQK15616"/>
    </source>
</evidence>
<evidence type="ECO:0000256" key="1">
    <source>
        <dbReference type="SAM" id="SignalP"/>
    </source>
</evidence>
<evidence type="ECO:0000313" key="4">
    <source>
        <dbReference type="Proteomes" id="UP000008810"/>
    </source>
</evidence>
<name>A0A0Q3GXF6_BRADI</name>
<evidence type="ECO:0008006" key="5">
    <source>
        <dbReference type="Google" id="ProtNLM"/>
    </source>
</evidence>
<dbReference type="Gramene" id="KQK15616">
    <property type="protein sequence ID" value="KQK15616"/>
    <property type="gene ID" value="BRADI_1g23975v3"/>
</dbReference>
<dbReference type="Proteomes" id="UP000008810">
    <property type="component" value="Chromosome 1"/>
</dbReference>
<accession>A0A0Q3GXF6</accession>
<feature type="signal peptide" evidence="1">
    <location>
        <begin position="1"/>
        <end position="28"/>
    </location>
</feature>
<protein>
    <recommendedName>
        <fullName evidence="5">Reverse transcriptase zinc-binding domain-containing protein</fullName>
    </recommendedName>
</protein>
<organism evidence="2">
    <name type="scientific">Brachypodium distachyon</name>
    <name type="common">Purple false brome</name>
    <name type="synonym">Trachynia distachya</name>
    <dbReference type="NCBI Taxonomy" id="15368"/>
    <lineage>
        <taxon>Eukaryota</taxon>
        <taxon>Viridiplantae</taxon>
        <taxon>Streptophyta</taxon>
        <taxon>Embryophyta</taxon>
        <taxon>Tracheophyta</taxon>
        <taxon>Spermatophyta</taxon>
        <taxon>Magnoliopsida</taxon>
        <taxon>Liliopsida</taxon>
        <taxon>Poales</taxon>
        <taxon>Poaceae</taxon>
        <taxon>BOP clade</taxon>
        <taxon>Pooideae</taxon>
        <taxon>Stipodae</taxon>
        <taxon>Brachypodieae</taxon>
        <taxon>Brachypodium</taxon>
    </lineage>
</organism>
<reference evidence="2" key="2">
    <citation type="submission" date="2017-06" db="EMBL/GenBank/DDBJ databases">
        <title>WGS assembly of Brachypodium distachyon.</title>
        <authorList>
            <consortium name="The International Brachypodium Initiative"/>
            <person name="Lucas S."/>
            <person name="Harmon-Smith M."/>
            <person name="Lail K."/>
            <person name="Tice H."/>
            <person name="Grimwood J."/>
            <person name="Bruce D."/>
            <person name="Barry K."/>
            <person name="Shu S."/>
            <person name="Lindquist E."/>
            <person name="Wang M."/>
            <person name="Pitluck S."/>
            <person name="Vogel J.P."/>
            <person name="Garvin D.F."/>
            <person name="Mockler T.C."/>
            <person name="Schmutz J."/>
            <person name="Rokhsar D."/>
            <person name="Bevan M.W."/>
        </authorList>
    </citation>
    <scope>NUCLEOTIDE SEQUENCE</scope>
    <source>
        <strain evidence="2">Bd21</strain>
    </source>
</reference>
<gene>
    <name evidence="2" type="ORF">BRADI_1g23975v3</name>
</gene>
<keyword evidence="1" id="KW-0732">Signal</keyword>
<dbReference type="InParanoid" id="A0A0Q3GXF6"/>
<dbReference type="EMBL" id="CM000880">
    <property type="protein sequence ID" value="KQK15616.1"/>
    <property type="molecule type" value="Genomic_DNA"/>
</dbReference>
<dbReference type="AlphaFoldDB" id="A0A0Q3GXF6"/>
<evidence type="ECO:0000313" key="2">
    <source>
        <dbReference type="EMBL" id="KQK15616.1"/>
    </source>
</evidence>